<evidence type="ECO:0000313" key="2">
    <source>
        <dbReference type="EMBL" id="VEG51923.1"/>
    </source>
</evidence>
<feature type="compositionally biased region" description="Acidic residues" evidence="1">
    <location>
        <begin position="118"/>
        <end position="128"/>
    </location>
</feature>
<protein>
    <submittedName>
        <fullName evidence="2">Esterase/lipase</fullName>
    </submittedName>
</protein>
<dbReference type="STRING" id="1791.GCA_001049355_05172"/>
<dbReference type="RefSeq" id="WP_048635008.1">
    <property type="nucleotide sequence ID" value="NZ_CVQQ01000025.1"/>
</dbReference>
<keyword evidence="3" id="KW-1185">Reference proteome</keyword>
<organism evidence="2 3">
    <name type="scientific">Mycolicibacterium aurum</name>
    <name type="common">Mycobacterium aurum</name>
    <dbReference type="NCBI Taxonomy" id="1791"/>
    <lineage>
        <taxon>Bacteria</taxon>
        <taxon>Bacillati</taxon>
        <taxon>Actinomycetota</taxon>
        <taxon>Actinomycetes</taxon>
        <taxon>Mycobacteriales</taxon>
        <taxon>Mycobacteriaceae</taxon>
        <taxon>Mycolicibacterium</taxon>
    </lineage>
</organism>
<feature type="compositionally biased region" description="Low complexity" evidence="1">
    <location>
        <begin position="32"/>
        <end position="49"/>
    </location>
</feature>
<dbReference type="EMBL" id="LR134356">
    <property type="protein sequence ID" value="VEG51923.1"/>
    <property type="molecule type" value="Genomic_DNA"/>
</dbReference>
<dbReference type="Gene3D" id="3.40.50.1820">
    <property type="entry name" value="alpha/beta hydrolase"/>
    <property type="match status" value="1"/>
</dbReference>
<evidence type="ECO:0000313" key="3">
    <source>
        <dbReference type="Proteomes" id="UP000279306"/>
    </source>
</evidence>
<dbReference type="AlphaFoldDB" id="A0A3S4T6C2"/>
<sequence>MIDRLTVLLGAGVITVGVSAGLLAGAGVAVATTESGTAGATTTSESSDSGTKERSGSDTDADSAETDTDAPSNDTDADDTDADDTDVDADADDAGDADGDTAIDTAPETAAGGKDEDTAPDADADQGEVSDTAADPGTDIDDSDAAESIQPSEPSDPSLPAEPAEPTRTTSVDTTVAVPQPLAVEPTTVVEPLATMTAADAATQSAATPPRQTLLSLIGAVIFNLYSVAIQVLGGPPQLPAGSSVTVKSSTLRIDCGQGYDVPADWYVPEGATPTRLIYFQHGFMAAGPFYSYTAARLAEATHSIVVTTSLTSNFLACDGCWVGGSPMHKAVADLFVDGNTALAQSALAAGYSSTLLDGIEKIGLTGHSAGGGLAAGAAGYMTQNGTFGKLAGVVMLDGVGFGDVTPEALAKLPQDFPIYNLAARAYYWNLSGTTNTSMEAWRPGGFNGVKLTNSSHGDAMSGGNPFVQIAMNLVTGWPKPANVDAAEKISAAWFNDMFTGTPPSPESGYYGTPGSTLEFDTTRGTATAYVLPGPVDRQTLLDWLFTFAAKIVFGIDFATCADDPSPNPARIAELPRPNTALSLDGRAKAGQSIGQQCVHG</sequence>
<evidence type="ECO:0000256" key="1">
    <source>
        <dbReference type="SAM" id="MobiDB-lite"/>
    </source>
</evidence>
<name>A0A3S4T6C2_MYCAU</name>
<dbReference type="KEGG" id="mauu:NCTC10437_01039"/>
<gene>
    <name evidence="2" type="ORF">NCTC10437_01039</name>
</gene>
<dbReference type="Proteomes" id="UP000279306">
    <property type="component" value="Chromosome"/>
</dbReference>
<dbReference type="InterPro" id="IPR029058">
    <property type="entry name" value="AB_hydrolase_fold"/>
</dbReference>
<feature type="compositionally biased region" description="Acidic residues" evidence="1">
    <location>
        <begin position="75"/>
        <end position="101"/>
    </location>
</feature>
<accession>A0A3S4T6C2</accession>
<reference evidence="2 3" key="1">
    <citation type="submission" date="2018-12" db="EMBL/GenBank/DDBJ databases">
        <authorList>
            <consortium name="Pathogen Informatics"/>
        </authorList>
    </citation>
    <scope>NUCLEOTIDE SEQUENCE [LARGE SCALE GENOMIC DNA]</scope>
    <source>
        <strain evidence="2 3">NCTC10437</strain>
    </source>
</reference>
<proteinExistence type="predicted"/>
<dbReference type="SUPFAM" id="SSF53474">
    <property type="entry name" value="alpha/beta-Hydrolases"/>
    <property type="match status" value="1"/>
</dbReference>
<feature type="compositionally biased region" description="Acidic residues" evidence="1">
    <location>
        <begin position="59"/>
        <end position="68"/>
    </location>
</feature>
<feature type="region of interest" description="Disordered" evidence="1">
    <location>
        <begin position="32"/>
        <end position="180"/>
    </location>
</feature>